<sequence length="189" mass="20484">MCAAIDPTQSDGDANAGTKSRSTAMLSTAYSYVQSSFNSLIPASSRQRAYEAASSFASNQPILFSFTVFQVLFALLPLLLFFSFALSTILLALSAAFAFAFFWIGIACLFLIPTLFITASLAVLCWGTSVGSFVVARKVYHYAPAAIHYEKNDTKSPTSEDTLVVPEVVVTNGVEVKKEDQFDDVKSLE</sequence>
<dbReference type="OMA" id="ARWLYNH"/>
<proteinExistence type="predicted"/>
<accession>A0A0F9XC02</accession>
<feature type="transmembrane region" description="Helical" evidence="1">
    <location>
        <begin position="118"/>
        <end position="136"/>
    </location>
</feature>
<feature type="transmembrane region" description="Helical" evidence="1">
    <location>
        <begin position="89"/>
        <end position="112"/>
    </location>
</feature>
<organism evidence="2 3">
    <name type="scientific">Trichoderma harzianum</name>
    <name type="common">Hypocrea lixii</name>
    <dbReference type="NCBI Taxonomy" id="5544"/>
    <lineage>
        <taxon>Eukaryota</taxon>
        <taxon>Fungi</taxon>
        <taxon>Dikarya</taxon>
        <taxon>Ascomycota</taxon>
        <taxon>Pezizomycotina</taxon>
        <taxon>Sordariomycetes</taxon>
        <taxon>Hypocreomycetidae</taxon>
        <taxon>Hypocreales</taxon>
        <taxon>Hypocreaceae</taxon>
        <taxon>Trichoderma</taxon>
    </lineage>
</organism>
<dbReference type="AlphaFoldDB" id="A0A0F9XC02"/>
<keyword evidence="1" id="KW-0812">Transmembrane</keyword>
<feature type="transmembrane region" description="Helical" evidence="1">
    <location>
        <begin position="62"/>
        <end position="82"/>
    </location>
</feature>
<dbReference type="EMBL" id="JOKZ01000167">
    <property type="protein sequence ID" value="KKP02050.1"/>
    <property type="molecule type" value="Genomic_DNA"/>
</dbReference>
<protein>
    <submittedName>
        <fullName evidence="2">Uncharacterized protein</fullName>
    </submittedName>
</protein>
<name>A0A0F9XC02_TRIHA</name>
<comment type="caution">
    <text evidence="2">The sequence shown here is derived from an EMBL/GenBank/DDBJ whole genome shotgun (WGS) entry which is preliminary data.</text>
</comment>
<reference evidence="3" key="1">
    <citation type="journal article" date="2015" name="Genome Announc.">
        <title>Draft whole-genome sequence of the biocontrol agent Trichoderma harzianum T6776.</title>
        <authorList>
            <person name="Baroncelli R."/>
            <person name="Piaggeschi G."/>
            <person name="Fiorini L."/>
            <person name="Bertolini E."/>
            <person name="Zapparata A."/>
            <person name="Pe M.E."/>
            <person name="Sarrocco S."/>
            <person name="Vannacci G."/>
        </authorList>
    </citation>
    <scope>NUCLEOTIDE SEQUENCE [LARGE SCALE GENOMIC DNA]</scope>
    <source>
        <strain evidence="3">T6776</strain>
    </source>
</reference>
<gene>
    <name evidence="2" type="ORF">THAR02_05830</name>
</gene>
<evidence type="ECO:0000313" key="3">
    <source>
        <dbReference type="Proteomes" id="UP000034112"/>
    </source>
</evidence>
<dbReference type="Pfam" id="PF16015">
    <property type="entry name" value="Promethin"/>
    <property type="match status" value="1"/>
</dbReference>
<keyword evidence="1" id="KW-1133">Transmembrane helix</keyword>
<evidence type="ECO:0000256" key="1">
    <source>
        <dbReference type="SAM" id="Phobius"/>
    </source>
</evidence>
<dbReference type="OrthoDB" id="3928876at2759"/>
<dbReference type="Proteomes" id="UP000034112">
    <property type="component" value="Unassembled WGS sequence"/>
</dbReference>
<evidence type="ECO:0000313" key="2">
    <source>
        <dbReference type="EMBL" id="KKP02050.1"/>
    </source>
</evidence>
<keyword evidence="1" id="KW-0472">Membrane</keyword>